<dbReference type="OrthoDB" id="2739686at2759"/>
<comment type="similarity">
    <text evidence="2">Belongs to the glycosyl hydrolase 33 family.</text>
</comment>
<dbReference type="AlphaFoldDB" id="A0A401T8G6"/>
<keyword evidence="5" id="KW-0378">Hydrolase</keyword>
<dbReference type="Gene3D" id="2.120.10.10">
    <property type="match status" value="1"/>
</dbReference>
<dbReference type="PANTHER" id="PTHR10628">
    <property type="entry name" value="SIALIDASE"/>
    <property type="match status" value="1"/>
</dbReference>
<accession>A0A401T8G6</accession>
<dbReference type="EMBL" id="BEZZ01011488">
    <property type="protein sequence ID" value="GCC38966.1"/>
    <property type="molecule type" value="Genomic_DNA"/>
</dbReference>
<evidence type="ECO:0000313" key="8">
    <source>
        <dbReference type="Proteomes" id="UP000287033"/>
    </source>
</evidence>
<evidence type="ECO:0000259" key="6">
    <source>
        <dbReference type="Pfam" id="PF13088"/>
    </source>
</evidence>
<dbReference type="GO" id="GO:0005737">
    <property type="term" value="C:cytoplasm"/>
    <property type="evidence" value="ECO:0007669"/>
    <property type="project" value="TreeGrafter"/>
</dbReference>
<feature type="non-terminal residue" evidence="7">
    <location>
        <position position="164"/>
    </location>
</feature>
<dbReference type="STRING" id="137246.A0A401T8G6"/>
<dbReference type="PANTHER" id="PTHR10628:SF30">
    <property type="entry name" value="EXO-ALPHA-SIALIDASE"/>
    <property type="match status" value="1"/>
</dbReference>
<dbReference type="GO" id="GO:0009313">
    <property type="term" value="P:oligosaccharide catabolic process"/>
    <property type="evidence" value="ECO:0007669"/>
    <property type="project" value="TreeGrafter"/>
</dbReference>
<organism evidence="7 8">
    <name type="scientific">Chiloscyllium punctatum</name>
    <name type="common">Brownbanded bambooshark</name>
    <name type="synonym">Hemiscyllium punctatum</name>
    <dbReference type="NCBI Taxonomy" id="137246"/>
    <lineage>
        <taxon>Eukaryota</taxon>
        <taxon>Metazoa</taxon>
        <taxon>Chordata</taxon>
        <taxon>Craniata</taxon>
        <taxon>Vertebrata</taxon>
        <taxon>Chondrichthyes</taxon>
        <taxon>Elasmobranchii</taxon>
        <taxon>Galeomorphii</taxon>
        <taxon>Galeoidea</taxon>
        <taxon>Orectolobiformes</taxon>
        <taxon>Hemiscylliidae</taxon>
        <taxon>Chiloscyllium</taxon>
    </lineage>
</organism>
<keyword evidence="5" id="KW-0326">Glycosidase</keyword>
<sequence length="164" mass="18659">MASSTSPNMTPLFKKEDNFGYRIPALLHIPDTDVLLAISEKRLGPHDENADTLMLRKGTYNKSSKNFEWDDVTCIESARLKDHRSMNPCPVYDKEKGKIFLFFIAVKEKETEQHQIQSGRNVTRLCFVTSVDKGKKWSSPTELTDNHFNDWATFAVGPGHGIQL</sequence>
<evidence type="ECO:0000256" key="2">
    <source>
        <dbReference type="ARBA" id="ARBA00009348"/>
    </source>
</evidence>
<dbReference type="GO" id="GO:0016020">
    <property type="term" value="C:membrane"/>
    <property type="evidence" value="ECO:0007669"/>
    <property type="project" value="TreeGrafter"/>
</dbReference>
<reference evidence="7 8" key="1">
    <citation type="journal article" date="2018" name="Nat. Ecol. Evol.">
        <title>Shark genomes provide insights into elasmobranch evolution and the origin of vertebrates.</title>
        <authorList>
            <person name="Hara Y"/>
            <person name="Yamaguchi K"/>
            <person name="Onimaru K"/>
            <person name="Kadota M"/>
            <person name="Koyanagi M"/>
            <person name="Keeley SD"/>
            <person name="Tatsumi K"/>
            <person name="Tanaka K"/>
            <person name="Motone F"/>
            <person name="Kageyama Y"/>
            <person name="Nozu R"/>
            <person name="Adachi N"/>
            <person name="Nishimura O"/>
            <person name="Nakagawa R"/>
            <person name="Tanegashima C"/>
            <person name="Kiyatake I"/>
            <person name="Matsumoto R"/>
            <person name="Murakumo K"/>
            <person name="Nishida K"/>
            <person name="Terakita A"/>
            <person name="Kuratani S"/>
            <person name="Sato K"/>
            <person name="Hyodo S Kuraku.S."/>
        </authorList>
    </citation>
    <scope>NUCLEOTIDE SEQUENCE [LARGE SCALE GENOMIC DNA]</scope>
</reference>
<dbReference type="Pfam" id="PF13088">
    <property type="entry name" value="BNR_2"/>
    <property type="match status" value="1"/>
</dbReference>
<dbReference type="GO" id="GO:0006689">
    <property type="term" value="P:ganglioside catabolic process"/>
    <property type="evidence" value="ECO:0007669"/>
    <property type="project" value="TreeGrafter"/>
</dbReference>
<evidence type="ECO:0000313" key="7">
    <source>
        <dbReference type="EMBL" id="GCC38966.1"/>
    </source>
</evidence>
<comment type="catalytic activity">
    <reaction evidence="1">
        <text>Hydrolysis of alpha-(2-&gt;3)-, alpha-(2-&gt;6)-, alpha-(2-&gt;8)- glycosidic linkages of terminal sialic acid residues in oligosaccharides, glycoproteins, glycolipids, colominic acid and synthetic substrates.</text>
        <dbReference type="EC" id="3.2.1.18"/>
    </reaction>
</comment>
<gene>
    <name evidence="7" type="ORF">chiPu_0022808</name>
</gene>
<protein>
    <recommendedName>
        <fullName evidence="3">exo-alpha-sialidase</fullName>
        <ecNumber evidence="3">3.2.1.18</ecNumber>
    </recommendedName>
</protein>
<dbReference type="InterPro" id="IPR026856">
    <property type="entry name" value="Sialidase_fam"/>
</dbReference>
<dbReference type="GO" id="GO:0004308">
    <property type="term" value="F:exo-alpha-sialidase activity"/>
    <property type="evidence" value="ECO:0007669"/>
    <property type="project" value="UniProtKB-EC"/>
</dbReference>
<dbReference type="Proteomes" id="UP000287033">
    <property type="component" value="Unassembled WGS sequence"/>
</dbReference>
<dbReference type="CDD" id="cd15482">
    <property type="entry name" value="Sialidase_non-viral"/>
    <property type="match status" value="1"/>
</dbReference>
<dbReference type="InterPro" id="IPR036278">
    <property type="entry name" value="Sialidase_sf"/>
</dbReference>
<evidence type="ECO:0000256" key="3">
    <source>
        <dbReference type="ARBA" id="ARBA00012733"/>
    </source>
</evidence>
<keyword evidence="8" id="KW-1185">Reference proteome</keyword>
<evidence type="ECO:0000256" key="4">
    <source>
        <dbReference type="ARBA" id="ARBA00022963"/>
    </source>
</evidence>
<proteinExistence type="inferred from homology"/>
<dbReference type="OMA" id="SWHAQET"/>
<name>A0A401T8G6_CHIPU</name>
<keyword evidence="4" id="KW-0443">Lipid metabolism</keyword>
<evidence type="ECO:0000256" key="1">
    <source>
        <dbReference type="ARBA" id="ARBA00000427"/>
    </source>
</evidence>
<dbReference type="InterPro" id="IPR011040">
    <property type="entry name" value="Sialidase"/>
</dbReference>
<evidence type="ECO:0000256" key="5">
    <source>
        <dbReference type="ARBA" id="ARBA00023295"/>
    </source>
</evidence>
<dbReference type="SUPFAM" id="SSF50939">
    <property type="entry name" value="Sialidases"/>
    <property type="match status" value="1"/>
</dbReference>
<dbReference type="EC" id="3.2.1.18" evidence="3"/>
<feature type="domain" description="Sialidase" evidence="6">
    <location>
        <begin position="40"/>
        <end position="162"/>
    </location>
</feature>
<keyword evidence="4" id="KW-0442">Lipid degradation</keyword>
<comment type="caution">
    <text evidence="7">The sequence shown here is derived from an EMBL/GenBank/DDBJ whole genome shotgun (WGS) entry which is preliminary data.</text>
</comment>